<protein>
    <submittedName>
        <fullName evidence="1">Uncharacterized protein</fullName>
    </submittedName>
</protein>
<name>A0A7X6RGW3_9NOCA</name>
<keyword evidence="2" id="KW-1185">Reference proteome</keyword>
<proteinExistence type="predicted"/>
<gene>
    <name evidence="1" type="ORF">HGA07_06915</name>
</gene>
<reference evidence="1 2" key="1">
    <citation type="submission" date="2020-04" db="EMBL/GenBank/DDBJ databases">
        <title>MicrobeNet Type strains.</title>
        <authorList>
            <person name="Nicholson A.C."/>
        </authorList>
    </citation>
    <scope>NUCLEOTIDE SEQUENCE [LARGE SCALE GENOMIC DNA]</scope>
    <source>
        <strain evidence="1 2">DSM 44445</strain>
    </source>
</reference>
<sequence length="63" mass="6469">MNEQSGGRLQAAVAAIGRPRHADDWGRTVCAACRDCLTGVDSVALVLHGASLIDLVGCSDAFA</sequence>
<dbReference type="Proteomes" id="UP000523447">
    <property type="component" value="Unassembled WGS sequence"/>
</dbReference>
<comment type="caution">
    <text evidence="1">The sequence shown here is derived from an EMBL/GenBank/DDBJ whole genome shotgun (WGS) entry which is preliminary data.</text>
</comment>
<dbReference type="RefSeq" id="WP_040719358.1">
    <property type="nucleotide sequence ID" value="NZ_CAWPHS010000034.1"/>
</dbReference>
<evidence type="ECO:0000313" key="1">
    <source>
        <dbReference type="EMBL" id="NKY85355.1"/>
    </source>
</evidence>
<evidence type="ECO:0000313" key="2">
    <source>
        <dbReference type="Proteomes" id="UP000523447"/>
    </source>
</evidence>
<dbReference type="AlphaFoldDB" id="A0A7X6RGW3"/>
<dbReference type="EMBL" id="JAAXPE010000004">
    <property type="protein sequence ID" value="NKY85355.1"/>
    <property type="molecule type" value="Genomic_DNA"/>
</dbReference>
<organism evidence="1 2">
    <name type="scientific">Nocardia veterana</name>
    <dbReference type="NCBI Taxonomy" id="132249"/>
    <lineage>
        <taxon>Bacteria</taxon>
        <taxon>Bacillati</taxon>
        <taxon>Actinomycetota</taxon>
        <taxon>Actinomycetes</taxon>
        <taxon>Mycobacteriales</taxon>
        <taxon>Nocardiaceae</taxon>
        <taxon>Nocardia</taxon>
    </lineage>
</organism>
<accession>A0A7X6RGW3</accession>